<feature type="chain" id="PRO_5011703276" evidence="6">
    <location>
        <begin position="20"/>
        <end position="635"/>
    </location>
</feature>
<evidence type="ECO:0000259" key="7">
    <source>
        <dbReference type="PROSITE" id="PS51123"/>
    </source>
</evidence>
<keyword evidence="2 4" id="KW-0472">Membrane</keyword>
<protein>
    <submittedName>
        <fullName evidence="8">OmpA-OmpF porin, OOP family</fullName>
    </submittedName>
</protein>
<evidence type="ECO:0000256" key="1">
    <source>
        <dbReference type="ARBA" id="ARBA00004442"/>
    </source>
</evidence>
<evidence type="ECO:0000256" key="5">
    <source>
        <dbReference type="SAM" id="MobiDB-lite"/>
    </source>
</evidence>
<dbReference type="PANTHER" id="PTHR30329:SF21">
    <property type="entry name" value="LIPOPROTEIN YIAD-RELATED"/>
    <property type="match status" value="1"/>
</dbReference>
<evidence type="ECO:0000256" key="3">
    <source>
        <dbReference type="ARBA" id="ARBA00023237"/>
    </source>
</evidence>
<dbReference type="RefSeq" id="WP_089899052.1">
    <property type="nucleotide sequence ID" value="NZ_FOCI01000003.1"/>
</dbReference>
<dbReference type="InterPro" id="IPR006664">
    <property type="entry name" value="OMP_bac"/>
</dbReference>
<dbReference type="Gene3D" id="3.30.1330.60">
    <property type="entry name" value="OmpA-like domain"/>
    <property type="match status" value="1"/>
</dbReference>
<gene>
    <name evidence="8" type="ORF">SAMN04488003_103136</name>
</gene>
<proteinExistence type="predicted"/>
<evidence type="ECO:0000256" key="2">
    <source>
        <dbReference type="ARBA" id="ARBA00023136"/>
    </source>
</evidence>
<evidence type="ECO:0000256" key="4">
    <source>
        <dbReference type="PROSITE-ProRule" id="PRU00473"/>
    </source>
</evidence>
<feature type="domain" description="OmpA-like" evidence="7">
    <location>
        <begin position="486"/>
        <end position="603"/>
    </location>
</feature>
<feature type="region of interest" description="Disordered" evidence="5">
    <location>
        <begin position="602"/>
        <end position="635"/>
    </location>
</feature>
<sequence length="635" mass="65378">MRLSHLFMRLGVFAGAAVACTLAARATVAVVEDVSVMAVQEAVVDADLPWAAVMGDGLQIVIEGQAPTEAARFRAMSAAGSAVDAARVIDNMSVADSGAIAAPDFAVEILRGDTGVSIIGLIPASTDQEALDARIAAIADGAPVTDLLEAADYPTPATWPAAMDYALNALDQLPRAKISVSADRVTVSAIADSTAQKSQMEAALARNAPQGLRRIVNITAPRPVISPFTTRFVLQDGAAGFDACAVDTPDTQARIIAAATAAGFDGDATCVEALGVPSRNWGEAVALGIGAVADIGGGTVTLANTDVTFVGLESTDQATFDRVAGVLENALPDEFALTVELPRAPDATTAGPPTFTASLSEDGAVQLGGRLSDDLATMTVENFAAAKFGAADVTLGTRLSADLPQDWSVRVLAGLEALAQLSDGRVVVTPDQVTVTGRTGSKTAASTVTSLLLDKLGQTAEADLDIVYVEELDPVAGLPTPQECIASVTTVTEAQKILFDPGSATVSSGSQPILDEIADLLERCPDIPMRIAGYTDSQGGEEMNQSLSQSRAEAVLDALRIRRVPIASFEAIGYGEADPIADNGTEEGREANRRIAFSLVSDTAEEAADADADADAEEVDSAETDATDTETDATE</sequence>
<dbReference type="InterPro" id="IPR050330">
    <property type="entry name" value="Bact_OuterMem_StrucFunc"/>
</dbReference>
<dbReference type="EMBL" id="FOCI01000003">
    <property type="protein sequence ID" value="SEM69076.1"/>
    <property type="molecule type" value="Genomic_DNA"/>
</dbReference>
<keyword evidence="3" id="KW-0998">Cell outer membrane</keyword>
<dbReference type="GO" id="GO:0009279">
    <property type="term" value="C:cell outer membrane"/>
    <property type="evidence" value="ECO:0007669"/>
    <property type="project" value="UniProtKB-SubCell"/>
</dbReference>
<dbReference type="PROSITE" id="PS51123">
    <property type="entry name" value="OMPA_2"/>
    <property type="match status" value="1"/>
</dbReference>
<evidence type="ECO:0000313" key="9">
    <source>
        <dbReference type="Proteomes" id="UP000199585"/>
    </source>
</evidence>
<dbReference type="AlphaFoldDB" id="A0A1H8AF17"/>
<feature type="compositionally biased region" description="Acidic residues" evidence="5">
    <location>
        <begin position="603"/>
        <end position="635"/>
    </location>
</feature>
<keyword evidence="6" id="KW-0732">Signal</keyword>
<evidence type="ECO:0000256" key="6">
    <source>
        <dbReference type="SAM" id="SignalP"/>
    </source>
</evidence>
<keyword evidence="9" id="KW-1185">Reference proteome</keyword>
<feature type="signal peptide" evidence="6">
    <location>
        <begin position="1"/>
        <end position="19"/>
    </location>
</feature>
<dbReference type="InterPro" id="IPR036737">
    <property type="entry name" value="OmpA-like_sf"/>
</dbReference>
<dbReference type="Gene3D" id="3.40.1520.20">
    <property type="match status" value="2"/>
</dbReference>
<evidence type="ECO:0000313" key="8">
    <source>
        <dbReference type="EMBL" id="SEM69076.1"/>
    </source>
</evidence>
<dbReference type="OrthoDB" id="5525824at2"/>
<dbReference type="CDD" id="cd07185">
    <property type="entry name" value="OmpA_C-like"/>
    <property type="match status" value="1"/>
</dbReference>
<dbReference type="Proteomes" id="UP000199585">
    <property type="component" value="Unassembled WGS sequence"/>
</dbReference>
<dbReference type="Pfam" id="PF00691">
    <property type="entry name" value="OmpA"/>
    <property type="match status" value="1"/>
</dbReference>
<dbReference type="SUPFAM" id="SSF103088">
    <property type="entry name" value="OmpA-like"/>
    <property type="match status" value="1"/>
</dbReference>
<organism evidence="8 9">
    <name type="scientific">Loktanella fryxellensis</name>
    <dbReference type="NCBI Taxonomy" id="245187"/>
    <lineage>
        <taxon>Bacteria</taxon>
        <taxon>Pseudomonadati</taxon>
        <taxon>Pseudomonadota</taxon>
        <taxon>Alphaproteobacteria</taxon>
        <taxon>Rhodobacterales</taxon>
        <taxon>Roseobacteraceae</taxon>
        <taxon>Loktanella</taxon>
    </lineage>
</organism>
<dbReference type="PANTHER" id="PTHR30329">
    <property type="entry name" value="STATOR ELEMENT OF FLAGELLAR MOTOR COMPLEX"/>
    <property type="match status" value="1"/>
</dbReference>
<accession>A0A1H8AF17</accession>
<name>A0A1H8AF17_9RHOB</name>
<dbReference type="STRING" id="245187.SAMN04488003_103136"/>
<dbReference type="InterPro" id="IPR006665">
    <property type="entry name" value="OmpA-like"/>
</dbReference>
<dbReference type="PRINTS" id="PR01021">
    <property type="entry name" value="OMPADOMAIN"/>
</dbReference>
<comment type="subcellular location">
    <subcellularLocation>
        <location evidence="1">Cell outer membrane</location>
    </subcellularLocation>
</comment>
<reference evidence="8 9" key="1">
    <citation type="submission" date="2016-10" db="EMBL/GenBank/DDBJ databases">
        <authorList>
            <person name="de Groot N.N."/>
        </authorList>
    </citation>
    <scope>NUCLEOTIDE SEQUENCE [LARGE SCALE GENOMIC DNA]</scope>
    <source>
        <strain evidence="8 9">DSM 16213</strain>
    </source>
</reference>
<dbReference type="PROSITE" id="PS51257">
    <property type="entry name" value="PROKAR_LIPOPROTEIN"/>
    <property type="match status" value="1"/>
</dbReference>